<organism evidence="3 4">
    <name type="scientific">Flagellimonas olearia</name>
    <dbReference type="NCBI Taxonomy" id="552546"/>
    <lineage>
        <taxon>Bacteria</taxon>
        <taxon>Pseudomonadati</taxon>
        <taxon>Bacteroidota</taxon>
        <taxon>Flavobacteriia</taxon>
        <taxon>Flavobacteriales</taxon>
        <taxon>Flavobacteriaceae</taxon>
        <taxon>Flagellimonas</taxon>
    </lineage>
</organism>
<dbReference type="Pfam" id="PF00106">
    <property type="entry name" value="adh_short"/>
    <property type="match status" value="1"/>
</dbReference>
<evidence type="ECO:0000313" key="3">
    <source>
        <dbReference type="EMBL" id="KAB7530399.1"/>
    </source>
</evidence>
<gene>
    <name evidence="3" type="ORF">F8C76_02510</name>
</gene>
<comment type="caution">
    <text evidence="3">The sequence shown here is derived from an EMBL/GenBank/DDBJ whole genome shotgun (WGS) entry which is preliminary data.</text>
</comment>
<evidence type="ECO:0000256" key="1">
    <source>
        <dbReference type="ARBA" id="ARBA00006484"/>
    </source>
</evidence>
<dbReference type="AlphaFoldDB" id="A0A6I1E1T3"/>
<dbReference type="InterPro" id="IPR036291">
    <property type="entry name" value="NAD(P)-bd_dom_sf"/>
</dbReference>
<proteinExistence type="inferred from homology"/>
<dbReference type="Proteomes" id="UP000429785">
    <property type="component" value="Unassembled WGS sequence"/>
</dbReference>
<sequence length="258" mass="28187">MDLGLRNKVVIVTGGASGIGKGILLGLIEEGAVPCILDRNDTSINSCIYELGELGQKVIAFNMELTDEKSCKNVIKDIIRIKGKIDGLINNAGTNDGVGLEHGSLPKFFNSLENNVGHYHLMAKTCLPFLKKSKGSIINIVSKTYTTGQGGTSGYAAANGARVSLTEEWGHELRGYEISTYAIVVAECWTPQYKSWISKRENPEKILRTINSRIPMENRMTTTTELADMTLFLLSKKSGIISGQTIFVDGGYVHLDRK</sequence>
<accession>A0A6I1E1T3</accession>
<evidence type="ECO:0000313" key="4">
    <source>
        <dbReference type="Proteomes" id="UP000429785"/>
    </source>
</evidence>
<dbReference type="Gene3D" id="3.40.50.720">
    <property type="entry name" value="NAD(P)-binding Rossmann-like Domain"/>
    <property type="match status" value="1"/>
</dbReference>
<dbReference type="SUPFAM" id="SSF51735">
    <property type="entry name" value="NAD(P)-binding Rossmann-fold domains"/>
    <property type="match status" value="1"/>
</dbReference>
<protein>
    <submittedName>
        <fullName evidence="3">SDR family oxidoreductase</fullName>
    </submittedName>
</protein>
<dbReference type="PANTHER" id="PTHR42879">
    <property type="entry name" value="3-OXOACYL-(ACYL-CARRIER-PROTEIN) REDUCTASE"/>
    <property type="match status" value="1"/>
</dbReference>
<evidence type="ECO:0000256" key="2">
    <source>
        <dbReference type="RuleBase" id="RU000363"/>
    </source>
</evidence>
<name>A0A6I1E1T3_9FLAO</name>
<dbReference type="EMBL" id="WELG01000001">
    <property type="protein sequence ID" value="KAB7530399.1"/>
    <property type="molecule type" value="Genomic_DNA"/>
</dbReference>
<dbReference type="PRINTS" id="PR00080">
    <property type="entry name" value="SDRFAMILY"/>
</dbReference>
<dbReference type="PANTHER" id="PTHR42879:SF2">
    <property type="entry name" value="3-OXOACYL-[ACYL-CARRIER-PROTEIN] REDUCTASE FABG"/>
    <property type="match status" value="1"/>
</dbReference>
<dbReference type="InterPro" id="IPR002347">
    <property type="entry name" value="SDR_fam"/>
</dbReference>
<dbReference type="NCBIfam" id="NF006384">
    <property type="entry name" value="PRK08628.1"/>
    <property type="match status" value="1"/>
</dbReference>
<dbReference type="InterPro" id="IPR050259">
    <property type="entry name" value="SDR"/>
</dbReference>
<comment type="similarity">
    <text evidence="1 2">Belongs to the short-chain dehydrogenases/reductases (SDR) family.</text>
</comment>
<dbReference type="OrthoDB" id="597477at2"/>
<dbReference type="PRINTS" id="PR00081">
    <property type="entry name" value="GDHRDH"/>
</dbReference>
<reference evidence="3 4" key="1">
    <citation type="submission" date="2019-10" db="EMBL/GenBank/DDBJ databases">
        <title>Muricauda olearia CL-SS4 JCM15563 genome.</title>
        <authorList>
            <person name="Liu L."/>
        </authorList>
    </citation>
    <scope>NUCLEOTIDE SEQUENCE [LARGE SCALE GENOMIC DNA]</scope>
    <source>
        <strain evidence="3 4">CL-SS4</strain>
    </source>
</reference>
<dbReference type="RefSeq" id="WP_152130333.1">
    <property type="nucleotide sequence ID" value="NZ_WELG01000001.1"/>
</dbReference>
<dbReference type="CDD" id="cd05233">
    <property type="entry name" value="SDR_c"/>
    <property type="match status" value="1"/>
</dbReference>